<dbReference type="GO" id="GO:0003724">
    <property type="term" value="F:RNA helicase activity"/>
    <property type="evidence" value="ECO:0007669"/>
    <property type="project" value="InterPro"/>
</dbReference>
<evidence type="ECO:0000256" key="1">
    <source>
        <dbReference type="ARBA" id="ARBA00004147"/>
    </source>
</evidence>
<evidence type="ECO:0000259" key="5">
    <source>
        <dbReference type="Pfam" id="PF00910"/>
    </source>
</evidence>
<reference evidence="6" key="1">
    <citation type="submission" date="2020-10" db="EMBL/GenBank/DDBJ databases">
        <title>CRESS DNA virus dark matter in the feces of wild birds.</title>
        <authorList>
            <person name="Yang S."/>
            <person name="Zhang W."/>
        </authorList>
    </citation>
    <scope>NUCLEOTIDE SEQUENCE</scope>
    <source>
        <strain evidence="6">Rtr167usv3</strain>
    </source>
</reference>
<accession>A0A8A4XCT4</accession>
<evidence type="ECO:0000256" key="4">
    <source>
        <dbReference type="SAM" id="MobiDB-lite"/>
    </source>
</evidence>
<dbReference type="EMBL" id="MW182847">
    <property type="protein sequence ID" value="QTE03516.1"/>
    <property type="molecule type" value="Genomic_DNA"/>
</dbReference>
<dbReference type="InterPro" id="IPR000605">
    <property type="entry name" value="Helicase_SF3_ssDNA/RNA_vir"/>
</dbReference>
<feature type="region of interest" description="Disordered" evidence="4">
    <location>
        <begin position="16"/>
        <end position="50"/>
    </location>
</feature>
<dbReference type="Pfam" id="PF00910">
    <property type="entry name" value="RNA_helicase"/>
    <property type="match status" value="1"/>
</dbReference>
<evidence type="ECO:0000256" key="3">
    <source>
        <dbReference type="ARBA" id="ARBA00022562"/>
    </source>
</evidence>
<sequence>MEALLNGLQQLINQHAGGSLLDSRPTGKRTLQPSDVQGQPDNAPVKRFRSVGGSELSSSRYWFGTYIPAKTLVAAHFESFDPLPRIPHDHPLNSFGRKLEQLSDLRYYKYKWEFGSTGGSKGSSAQPCLHMHYYVVFIKQVRERQARSILAVADSQYLSIAQHPDRCIKYIEKPDESVSDVYSTAGGDTEFDENTLGAGPTADQAVLDFIKTGVSYKSVCEKFPSYCFRNAKKVKDGVMAHEFFERTSAPLVIVLWGHTNAGKSYLADKMDTLHNTYRKNLDKWFDGYAGERTCIFDDFDPNECISPVTRIANLKALLTMLDRYSNTRVEVKGHSFLFRADLVIISTNYNPQQWATGHHQEKALARRLHVVREYDREYNRLTPEVRNYSVRRCQIPYDVSIPERVLPWMPEIRKYLKLYPRSQVTDLTPEAPEGSALVEEALLDDDLAALTYPVPEVECP</sequence>
<proteinExistence type="predicted"/>
<comment type="subcellular location">
    <subcellularLocation>
        <location evidence="1">Host nucleus</location>
    </subcellularLocation>
</comment>
<dbReference type="GO" id="GO:0003723">
    <property type="term" value="F:RNA binding"/>
    <property type="evidence" value="ECO:0007669"/>
    <property type="project" value="InterPro"/>
</dbReference>
<feature type="domain" description="Helicase superfamily 3 single-stranded DNA/RNA virus" evidence="5">
    <location>
        <begin position="253"/>
        <end position="348"/>
    </location>
</feature>
<evidence type="ECO:0000256" key="2">
    <source>
        <dbReference type="ARBA" id="ARBA00014531"/>
    </source>
</evidence>
<dbReference type="SUPFAM" id="SSF52540">
    <property type="entry name" value="P-loop containing nucleoside triphosphate hydrolases"/>
    <property type="match status" value="1"/>
</dbReference>
<keyword evidence="3" id="KW-1048">Host nucleus</keyword>
<dbReference type="GO" id="GO:0042025">
    <property type="term" value="C:host cell nucleus"/>
    <property type="evidence" value="ECO:0007669"/>
    <property type="project" value="UniProtKB-SubCell"/>
</dbReference>
<dbReference type="InterPro" id="IPR027417">
    <property type="entry name" value="P-loop_NTPase"/>
</dbReference>
<protein>
    <recommendedName>
        <fullName evidence="2">Replication-associated protein</fullName>
    </recommendedName>
</protein>
<name>A0A8A4XCT4_9VIRU</name>
<feature type="compositionally biased region" description="Polar residues" evidence="4">
    <location>
        <begin position="29"/>
        <end position="40"/>
    </location>
</feature>
<organism evidence="6">
    <name type="scientific">Luscinia sibilans CRESS-DNA-virus sp</name>
    <dbReference type="NCBI Taxonomy" id="2815041"/>
    <lineage>
        <taxon>Viruses</taxon>
        <taxon>Monodnaviria</taxon>
        <taxon>Shotokuvirae</taxon>
        <taxon>Cressdnaviricota</taxon>
    </lineage>
</organism>
<evidence type="ECO:0000313" key="6">
    <source>
        <dbReference type="EMBL" id="QTE03516.1"/>
    </source>
</evidence>
<dbReference type="Gene3D" id="3.40.50.300">
    <property type="entry name" value="P-loop containing nucleotide triphosphate hydrolases"/>
    <property type="match status" value="1"/>
</dbReference>